<sequence length="120" mass="13790">MKILSVPEFQTLIANKGWCHENSTEILAETDDMVYGWGRVSSKFAGLEITYDETYSYLLGDKSSFNSGTEGLDNPIVLTNFNVIDEHGDTIDQWNLHTILHYNFYDVDYREIRASIEVDQ</sequence>
<protein>
    <submittedName>
        <fullName evidence="1">Uncharacterized protein</fullName>
    </submittedName>
</protein>
<evidence type="ECO:0000313" key="2">
    <source>
        <dbReference type="Proteomes" id="UP000245056"/>
    </source>
</evidence>
<organism evidence="1 2">
    <name type="scientific">Pseudomonas prosekii</name>
    <dbReference type="NCBI Taxonomy" id="1148509"/>
    <lineage>
        <taxon>Bacteria</taxon>
        <taxon>Pseudomonadati</taxon>
        <taxon>Pseudomonadota</taxon>
        <taxon>Gammaproteobacteria</taxon>
        <taxon>Pseudomonadales</taxon>
        <taxon>Pseudomonadaceae</taxon>
        <taxon>Pseudomonas</taxon>
    </lineage>
</organism>
<accession>A0A2U2D065</accession>
<dbReference type="EMBL" id="QFAW01000077">
    <property type="protein sequence ID" value="PWE38603.1"/>
    <property type="molecule type" value="Genomic_DNA"/>
</dbReference>
<comment type="caution">
    <text evidence="1">The sequence shown here is derived from an EMBL/GenBank/DDBJ whole genome shotgun (WGS) entry which is preliminary data.</text>
</comment>
<proteinExistence type="predicted"/>
<name>A0A2U2D065_9PSED</name>
<dbReference type="AlphaFoldDB" id="A0A2U2D065"/>
<dbReference type="RefSeq" id="WP_109522530.1">
    <property type="nucleotide sequence ID" value="NZ_QFAW01000077.1"/>
</dbReference>
<evidence type="ECO:0000313" key="1">
    <source>
        <dbReference type="EMBL" id="PWE38603.1"/>
    </source>
</evidence>
<reference evidence="1 2" key="1">
    <citation type="submission" date="2018-05" db="EMBL/GenBank/DDBJ databases">
        <title>Genome sequences of two Antarctic strains of Pseudomonas prosekii: insights into adaptation to extreme conditions.</title>
        <authorList>
            <person name="Snopkova K."/>
            <person name="Dufkova K."/>
            <person name="Cejkova D."/>
            <person name="Sedlacek I."/>
            <person name="Smajs D."/>
        </authorList>
    </citation>
    <scope>NUCLEOTIDE SEQUENCE [LARGE SCALE GENOMIC DNA]</scope>
    <source>
        <strain evidence="1 2">P2673</strain>
    </source>
</reference>
<dbReference type="Proteomes" id="UP000245056">
    <property type="component" value="Unassembled WGS sequence"/>
</dbReference>
<gene>
    <name evidence="1" type="ORF">C9I49_27765</name>
</gene>
<dbReference type="OrthoDB" id="6909319at2"/>